<feature type="region of interest" description="Disordered" evidence="1">
    <location>
        <begin position="12"/>
        <end position="50"/>
    </location>
</feature>
<evidence type="ECO:0000256" key="1">
    <source>
        <dbReference type="SAM" id="MobiDB-lite"/>
    </source>
</evidence>
<name>D4N325_RICFI</name>
<dbReference type="EMBL" id="GQ329881">
    <property type="protein sequence ID" value="ADD74108.1"/>
    <property type="molecule type" value="Genomic_DNA"/>
</dbReference>
<proteinExistence type="predicted"/>
<dbReference type="RefSeq" id="WP_015060334.1">
    <property type="nucleotide sequence ID" value="NC_019229.1"/>
</dbReference>
<feature type="compositionally biased region" description="Low complexity" evidence="1">
    <location>
        <begin position="34"/>
        <end position="50"/>
    </location>
</feature>
<evidence type="ECO:0000313" key="2">
    <source>
        <dbReference type="EMBL" id="ADD74108.1"/>
    </source>
</evidence>
<dbReference type="AlphaFoldDB" id="D4N325"/>
<protein>
    <submittedName>
        <fullName evidence="2">Uncharacterized protein</fullName>
    </submittedName>
</protein>
<accession>D4N325</accession>
<keyword evidence="2" id="KW-0614">Plasmid</keyword>
<reference evidence="2" key="1">
    <citation type="journal article" date="2010" name="Appl. Environ. Microbiol.">
        <title>Rickettsia felis infection in a common household insect pest, Liposcelis bostrychophila (Psocoptera: Liposcelidae).</title>
        <authorList>
            <person name="Behar A."/>
            <person name="McCormick L.J."/>
            <person name="Perlman S.J."/>
        </authorList>
    </citation>
    <scope>NUCLEOTIDE SEQUENCE</scope>
    <source>
        <plasmid evidence="2">pRF</plasmid>
    </source>
</reference>
<geneLocation type="plasmid" evidence="2">
    <name>pRF</name>
</geneLocation>
<organism evidence="2">
    <name type="scientific">Rickettsia felis</name>
    <name type="common">Rickettsia azadi</name>
    <dbReference type="NCBI Taxonomy" id="42862"/>
    <lineage>
        <taxon>Bacteria</taxon>
        <taxon>Pseudomonadati</taxon>
        <taxon>Pseudomonadota</taxon>
        <taxon>Alphaproteobacteria</taxon>
        <taxon>Rickettsiales</taxon>
        <taxon>Rickettsiaceae</taxon>
        <taxon>Rickettsieae</taxon>
        <taxon>Rickettsia</taxon>
        <taxon>spotted fever group</taxon>
    </lineage>
</organism>
<sequence length="83" mass="8766">MDETRVFNKEAFETIELEINPPDTSSNASDDSDGISSTSDQLSSDSSSVLCSSCCSSLDISDFLSSDDDMDLTGNNAADLANN</sequence>